<proteinExistence type="predicted"/>
<evidence type="ECO:0000313" key="3">
    <source>
        <dbReference type="Proteomes" id="UP000034075"/>
    </source>
</evidence>
<accession>A0A0G0I7T9</accession>
<reference evidence="2" key="1">
    <citation type="journal article" date="2015" name="Nature">
        <title>rRNA introns, odd ribosomes, and small enigmatic genomes across a large radiation of phyla.</title>
        <authorList>
            <person name="Brown C.T."/>
            <person name="Hug L.A."/>
            <person name="Thomas B.C."/>
            <person name="Sharon I."/>
            <person name="Castelle C.J."/>
            <person name="Singh A."/>
            <person name="Wilkins M.J."/>
            <person name="Williams K.H."/>
            <person name="Banfield J.F."/>
        </authorList>
    </citation>
    <scope>NUCLEOTIDE SEQUENCE [LARGE SCALE GENOMIC DNA]</scope>
</reference>
<keyword evidence="1" id="KW-0812">Transmembrane</keyword>
<dbReference type="CDD" id="cd06174">
    <property type="entry name" value="MFS"/>
    <property type="match status" value="1"/>
</dbReference>
<dbReference type="SUPFAM" id="SSF103473">
    <property type="entry name" value="MFS general substrate transporter"/>
    <property type="match status" value="1"/>
</dbReference>
<feature type="transmembrane region" description="Helical" evidence="1">
    <location>
        <begin position="270"/>
        <end position="288"/>
    </location>
</feature>
<comment type="caution">
    <text evidence="2">The sequence shown here is derived from an EMBL/GenBank/DDBJ whole genome shotgun (WGS) entry which is preliminary data.</text>
</comment>
<dbReference type="PANTHER" id="PTHR23530">
    <property type="entry name" value="TRANSPORT PROTEIN-RELATED"/>
    <property type="match status" value="1"/>
</dbReference>
<dbReference type="AlphaFoldDB" id="A0A0G0I7T9"/>
<feature type="transmembrane region" description="Helical" evidence="1">
    <location>
        <begin position="12"/>
        <end position="34"/>
    </location>
</feature>
<evidence type="ECO:0008006" key="4">
    <source>
        <dbReference type="Google" id="ProtNLM"/>
    </source>
</evidence>
<feature type="transmembrane region" description="Helical" evidence="1">
    <location>
        <begin position="238"/>
        <end position="258"/>
    </location>
</feature>
<dbReference type="Gene3D" id="1.20.1250.20">
    <property type="entry name" value="MFS general substrate transporter like domains"/>
    <property type="match status" value="1"/>
</dbReference>
<feature type="transmembrane region" description="Helical" evidence="1">
    <location>
        <begin position="157"/>
        <end position="176"/>
    </location>
</feature>
<dbReference type="GO" id="GO:0022857">
    <property type="term" value="F:transmembrane transporter activity"/>
    <property type="evidence" value="ECO:0007669"/>
    <property type="project" value="InterPro"/>
</dbReference>
<dbReference type="Pfam" id="PF07690">
    <property type="entry name" value="MFS_1"/>
    <property type="match status" value="1"/>
</dbReference>
<organism evidence="2 3">
    <name type="scientific">candidate division WS6 bacterium GW2011_GWC2_36_7</name>
    <dbReference type="NCBI Taxonomy" id="1619091"/>
    <lineage>
        <taxon>Bacteria</taxon>
        <taxon>Candidatus Dojkabacteria</taxon>
    </lineage>
</organism>
<evidence type="ECO:0000313" key="2">
    <source>
        <dbReference type="EMBL" id="KKQ12126.1"/>
    </source>
</evidence>
<feature type="transmembrane region" description="Helical" evidence="1">
    <location>
        <begin position="208"/>
        <end position="226"/>
    </location>
</feature>
<dbReference type="Proteomes" id="UP000034075">
    <property type="component" value="Unassembled WGS sequence"/>
</dbReference>
<dbReference type="PANTHER" id="PTHR23530:SF1">
    <property type="entry name" value="PERMEASE, MAJOR FACILITATOR SUPERFAMILY-RELATED"/>
    <property type="match status" value="1"/>
</dbReference>
<dbReference type="InterPro" id="IPR036259">
    <property type="entry name" value="MFS_trans_sf"/>
</dbReference>
<gene>
    <name evidence="2" type="ORF">US24_C0004G0002</name>
</gene>
<feature type="transmembrane region" description="Helical" evidence="1">
    <location>
        <begin position="133"/>
        <end position="151"/>
    </location>
</feature>
<evidence type="ECO:0000256" key="1">
    <source>
        <dbReference type="SAM" id="Phobius"/>
    </source>
</evidence>
<sequence>MKKIFAWPKEIYLFWIVDFILGLELIGSVLLIFFRDWGGLNQTQTQMLQSWFTLWIFILEKKKSVLIGYILTIIGTITYSIVPNIWLFLLSEFIFAAGIAFISGSKEAWMYGIAEKYNIQSEFKQIYATAKTFNIIGMIVASVIFIYINTLLPVQQIFRLGIFTNLLVILLLGFLIKPAQGGKKKRKPTEVAKEAFQLLKSNITLRKLAIYTGLLGSTSYFVIWLYQQALRVLSVDDIAFGEYRIVLLGSQLLVLRLFPILFKKLGLKKVLILIAIIVGLGFIIGGVLHNTIGILFVLAFSGGLGLQVSTLVSDNVNNEIEEDQRSTVLSFVNMARRLMLTVFNPVIGFLVDTKGVFIAFTVLGVISLLAIFFKPKIISK</sequence>
<keyword evidence="1" id="KW-0472">Membrane</keyword>
<dbReference type="EMBL" id="LBSF01000004">
    <property type="protein sequence ID" value="KKQ12126.1"/>
    <property type="molecule type" value="Genomic_DNA"/>
</dbReference>
<dbReference type="InterPro" id="IPR011701">
    <property type="entry name" value="MFS"/>
</dbReference>
<name>A0A0G0I7T9_9BACT</name>
<protein>
    <recommendedName>
        <fullName evidence="4">Major facilitator superfamily</fullName>
    </recommendedName>
</protein>
<feature type="transmembrane region" description="Helical" evidence="1">
    <location>
        <begin position="357"/>
        <end position="373"/>
    </location>
</feature>
<feature type="transmembrane region" description="Helical" evidence="1">
    <location>
        <begin position="66"/>
        <end position="87"/>
    </location>
</feature>
<keyword evidence="1" id="KW-1133">Transmembrane helix</keyword>
<dbReference type="InterPro" id="IPR053160">
    <property type="entry name" value="MFS_DHA3_Transporter"/>
</dbReference>